<dbReference type="EMBL" id="CAXAMN010006003">
    <property type="protein sequence ID" value="CAK9016153.1"/>
    <property type="molecule type" value="Genomic_DNA"/>
</dbReference>
<name>A0ABP0JNX6_9DINO</name>
<sequence length="416" mass="47031">MVFVVLMDWIQSLSSSICNCPCWSRKHVGLLDTEKEAIVMEGHKGEHLYTWALQQWQHIGSHQSVKALTREGRILVNGCRVADFHRLSVGDHVTLHMEPHVLSLSHTFVRRQEVCAEHQGIRLEGFCKIFFSDILTSRKAIREAVKQGSVRVDGMQLEHTRILQEGSLVEMSLPAVEALRALCPANCWPRIVHEDNAIAVVWKEANVKSTGGWQTAENGARLQVKASRDSDAFDERLKSVHRLDKPVAGLMLMAKTYAAHRQLMLWLKERGQISKIYRAIVEGDPLPKAQKVDLKQLNGTSLQGLWSFQVDVPVEGRESLSYGRKIEEIDGFSVLELSPITGRRHQLRLHMASLGCPILGDSEYGHVSHRNHRVRGMLLASVGLRFPHPITGEVMVFQEPEPPHFQCWRLAQGESR</sequence>
<evidence type="ECO:0000313" key="4">
    <source>
        <dbReference type="EMBL" id="CAK9016153.1"/>
    </source>
</evidence>
<comment type="similarity">
    <text evidence="1">Belongs to the pseudouridine synthase RluA family.</text>
</comment>
<reference evidence="4 5" key="1">
    <citation type="submission" date="2024-02" db="EMBL/GenBank/DDBJ databases">
        <authorList>
            <person name="Chen Y."/>
            <person name="Shah S."/>
            <person name="Dougan E. K."/>
            <person name="Thang M."/>
            <person name="Chan C."/>
        </authorList>
    </citation>
    <scope>NUCLEOTIDE SEQUENCE [LARGE SCALE GENOMIC DNA]</scope>
</reference>
<evidence type="ECO:0000313" key="5">
    <source>
        <dbReference type="Proteomes" id="UP001642484"/>
    </source>
</evidence>
<proteinExistence type="inferred from homology"/>
<feature type="signal peptide" evidence="2">
    <location>
        <begin position="1"/>
        <end position="15"/>
    </location>
</feature>
<evidence type="ECO:0000256" key="1">
    <source>
        <dbReference type="ARBA" id="ARBA00010876"/>
    </source>
</evidence>
<dbReference type="InterPro" id="IPR020103">
    <property type="entry name" value="PsdUridine_synth_cat_dom_sf"/>
</dbReference>
<dbReference type="PROSITE" id="PS01129">
    <property type="entry name" value="PSI_RLU"/>
    <property type="match status" value="1"/>
</dbReference>
<organism evidence="4 5">
    <name type="scientific">Durusdinium trenchii</name>
    <dbReference type="NCBI Taxonomy" id="1381693"/>
    <lineage>
        <taxon>Eukaryota</taxon>
        <taxon>Sar</taxon>
        <taxon>Alveolata</taxon>
        <taxon>Dinophyceae</taxon>
        <taxon>Suessiales</taxon>
        <taxon>Symbiodiniaceae</taxon>
        <taxon>Durusdinium</taxon>
    </lineage>
</organism>
<dbReference type="CDD" id="cd02869">
    <property type="entry name" value="PseudoU_synth_RluA_like"/>
    <property type="match status" value="1"/>
</dbReference>
<dbReference type="InterPro" id="IPR050188">
    <property type="entry name" value="RluA_PseudoU_synthase"/>
</dbReference>
<dbReference type="InterPro" id="IPR006224">
    <property type="entry name" value="PsdUridine_synth_RluA-like_CS"/>
</dbReference>
<gene>
    <name evidence="4" type="ORF">CCMP2556_LOCUS12388</name>
</gene>
<accession>A0ABP0JNX6</accession>
<feature type="chain" id="PRO_5046334514" description="Pseudouridine synthase RsuA/RluA-like domain-containing protein" evidence="2">
    <location>
        <begin position="16"/>
        <end position="416"/>
    </location>
</feature>
<keyword evidence="5" id="KW-1185">Reference proteome</keyword>
<dbReference type="Proteomes" id="UP001642484">
    <property type="component" value="Unassembled WGS sequence"/>
</dbReference>
<dbReference type="PANTHER" id="PTHR21600:SF87">
    <property type="entry name" value="RNA PSEUDOURIDYLATE SYNTHASE DOMAIN-CONTAINING PROTEIN 1"/>
    <property type="match status" value="1"/>
</dbReference>
<evidence type="ECO:0000259" key="3">
    <source>
        <dbReference type="Pfam" id="PF00849"/>
    </source>
</evidence>
<dbReference type="SUPFAM" id="SSF55120">
    <property type="entry name" value="Pseudouridine synthase"/>
    <property type="match status" value="1"/>
</dbReference>
<dbReference type="PANTHER" id="PTHR21600">
    <property type="entry name" value="MITOCHONDRIAL RNA PSEUDOURIDINE SYNTHASE"/>
    <property type="match status" value="1"/>
</dbReference>
<protein>
    <recommendedName>
        <fullName evidence="3">Pseudouridine synthase RsuA/RluA-like domain-containing protein</fullName>
    </recommendedName>
</protein>
<dbReference type="Pfam" id="PF00849">
    <property type="entry name" value="PseudoU_synth_2"/>
    <property type="match status" value="1"/>
</dbReference>
<dbReference type="Gene3D" id="3.30.2350.10">
    <property type="entry name" value="Pseudouridine synthase"/>
    <property type="match status" value="1"/>
</dbReference>
<dbReference type="InterPro" id="IPR006145">
    <property type="entry name" value="PsdUridine_synth_RsuA/RluA"/>
</dbReference>
<evidence type="ECO:0000256" key="2">
    <source>
        <dbReference type="SAM" id="SignalP"/>
    </source>
</evidence>
<comment type="caution">
    <text evidence="4">The sequence shown here is derived from an EMBL/GenBank/DDBJ whole genome shotgun (WGS) entry which is preliminary data.</text>
</comment>
<feature type="domain" description="Pseudouridine synthase RsuA/RluA-like" evidence="3">
    <location>
        <begin position="199"/>
        <end position="353"/>
    </location>
</feature>
<keyword evidence="2" id="KW-0732">Signal</keyword>